<dbReference type="InterPro" id="IPR036259">
    <property type="entry name" value="MFS_trans_sf"/>
</dbReference>
<dbReference type="Pfam" id="PF05977">
    <property type="entry name" value="MFS_3"/>
    <property type="match status" value="1"/>
</dbReference>
<feature type="transmembrane region" description="Helical" evidence="7">
    <location>
        <begin position="322"/>
        <end position="343"/>
    </location>
</feature>
<feature type="transmembrane region" description="Helical" evidence="7">
    <location>
        <begin position="363"/>
        <end position="383"/>
    </location>
</feature>
<feature type="transmembrane region" description="Helical" evidence="7">
    <location>
        <begin position="256"/>
        <end position="277"/>
    </location>
</feature>
<evidence type="ECO:0000256" key="7">
    <source>
        <dbReference type="SAM" id="Phobius"/>
    </source>
</evidence>
<dbReference type="RefSeq" id="WP_369045166.1">
    <property type="nucleotide sequence ID" value="NZ_CP163302.1"/>
</dbReference>
<keyword evidence="5 7" id="KW-1133">Transmembrane helix</keyword>
<comment type="subcellular location">
    <subcellularLocation>
        <location evidence="1">Cell inner membrane</location>
        <topology evidence="1">Multi-pass membrane protein</topology>
    </subcellularLocation>
</comment>
<dbReference type="PANTHER" id="PTHR23513">
    <property type="entry name" value="INTEGRAL MEMBRANE EFFLUX PROTEIN-RELATED"/>
    <property type="match status" value="1"/>
</dbReference>
<evidence type="ECO:0000256" key="2">
    <source>
        <dbReference type="ARBA" id="ARBA00022448"/>
    </source>
</evidence>
<feature type="transmembrane region" description="Helical" evidence="7">
    <location>
        <begin position="50"/>
        <end position="70"/>
    </location>
</feature>
<evidence type="ECO:0000256" key="6">
    <source>
        <dbReference type="ARBA" id="ARBA00023136"/>
    </source>
</evidence>
<feature type="transmembrane region" description="Helical" evidence="7">
    <location>
        <begin position="289"/>
        <end position="310"/>
    </location>
</feature>
<feature type="transmembrane region" description="Helical" evidence="7">
    <location>
        <begin position="109"/>
        <end position="126"/>
    </location>
</feature>
<feature type="transmembrane region" description="Helical" evidence="7">
    <location>
        <begin position="21"/>
        <end position="44"/>
    </location>
</feature>
<feature type="transmembrane region" description="Helical" evidence="7">
    <location>
        <begin position="389"/>
        <end position="409"/>
    </location>
</feature>
<feature type="transmembrane region" description="Helical" evidence="7">
    <location>
        <begin position="82"/>
        <end position="103"/>
    </location>
</feature>
<protein>
    <submittedName>
        <fullName evidence="8">MFS transporter</fullName>
    </submittedName>
</protein>
<gene>
    <name evidence="8" type="ORF">AB5L97_14480</name>
</gene>
<dbReference type="SUPFAM" id="SSF103473">
    <property type="entry name" value="MFS general substrate transporter"/>
    <property type="match status" value="1"/>
</dbReference>
<evidence type="ECO:0000256" key="3">
    <source>
        <dbReference type="ARBA" id="ARBA00022475"/>
    </source>
</evidence>
<feature type="transmembrane region" description="Helical" evidence="7">
    <location>
        <begin position="175"/>
        <end position="194"/>
    </location>
</feature>
<feature type="transmembrane region" description="Helical" evidence="7">
    <location>
        <begin position="147"/>
        <end position="169"/>
    </location>
</feature>
<keyword evidence="6 7" id="KW-0472">Membrane</keyword>
<keyword evidence="2" id="KW-0813">Transport</keyword>
<feature type="transmembrane region" description="Helical" evidence="7">
    <location>
        <begin position="228"/>
        <end position="250"/>
    </location>
</feature>
<dbReference type="AlphaFoldDB" id="A0AB39L292"/>
<dbReference type="CDD" id="cd06173">
    <property type="entry name" value="MFS_MefA_like"/>
    <property type="match status" value="1"/>
</dbReference>
<name>A0AB39L292_9MICC</name>
<keyword evidence="4 7" id="KW-0812">Transmembrane</keyword>
<dbReference type="InterPro" id="IPR010290">
    <property type="entry name" value="TM_effector"/>
</dbReference>
<accession>A0AB39L292</accession>
<reference evidence="8" key="1">
    <citation type="submission" date="2024-07" db="EMBL/GenBank/DDBJ databases">
        <authorList>
            <person name="fu j."/>
        </authorList>
    </citation>
    <scope>NUCLEOTIDE SEQUENCE</scope>
    <source>
        <strain evidence="8">P10A9</strain>
    </source>
</reference>
<dbReference type="PANTHER" id="PTHR23513:SF9">
    <property type="entry name" value="ENTEROBACTIN EXPORTER ENTS"/>
    <property type="match status" value="1"/>
</dbReference>
<evidence type="ECO:0000256" key="1">
    <source>
        <dbReference type="ARBA" id="ARBA00004429"/>
    </source>
</evidence>
<dbReference type="GO" id="GO:0005886">
    <property type="term" value="C:plasma membrane"/>
    <property type="evidence" value="ECO:0007669"/>
    <property type="project" value="UniProtKB-SubCell"/>
</dbReference>
<evidence type="ECO:0000256" key="5">
    <source>
        <dbReference type="ARBA" id="ARBA00022989"/>
    </source>
</evidence>
<sequence length="423" mass="44031">MRTLLADTSPLTESLEFRRMWIGQLLSILGSQLTVTAVSLQVYALTHSSFNVGLLGLVALLPFVFAGLYGGAIVDAHDRRTVALLSSWLLWGTSALIALQAWLQLGNVLLVYVLVGLQALGTGINMPARSAIIPRLIRPDKLAAANALNMITFGLGGAAGPLLAGALVATVGYGWTYTIDVASFTVAMWALFRLPPLPPEGTVRRAGLRSVAEGFGFLGTRPNIRMTFLIDMCAMVFAMPRAVLPAVAVLSLGGGAATAGALLAGIAGGTFLGGLFSGPVARLRWQGRGVQWAVVSWGASILAFGIVVLAAGRTSPDGGTWWILPAILCMVAAGAADSTSAALRSTILQAATPDSMRGRLQGVFTVVVGGGPRLGDVFSGGTASWLGEGWSIVVGALVCIALVWVLHVAQPRFARYDAENPTP</sequence>
<organism evidence="8">
    <name type="scientific">Sinomonas puerhi</name>
    <dbReference type="NCBI Taxonomy" id="3238584"/>
    <lineage>
        <taxon>Bacteria</taxon>
        <taxon>Bacillati</taxon>
        <taxon>Actinomycetota</taxon>
        <taxon>Actinomycetes</taxon>
        <taxon>Micrococcales</taxon>
        <taxon>Micrococcaceae</taxon>
        <taxon>Sinomonas</taxon>
    </lineage>
</organism>
<proteinExistence type="predicted"/>
<dbReference type="KEGG" id="spue:AB5L97_14480"/>
<dbReference type="Gene3D" id="1.20.1250.20">
    <property type="entry name" value="MFS general substrate transporter like domains"/>
    <property type="match status" value="1"/>
</dbReference>
<evidence type="ECO:0000313" key="8">
    <source>
        <dbReference type="EMBL" id="XDP44470.1"/>
    </source>
</evidence>
<evidence type="ECO:0000256" key="4">
    <source>
        <dbReference type="ARBA" id="ARBA00022692"/>
    </source>
</evidence>
<keyword evidence="3" id="KW-1003">Cell membrane</keyword>
<dbReference type="EMBL" id="CP163302">
    <property type="protein sequence ID" value="XDP44470.1"/>
    <property type="molecule type" value="Genomic_DNA"/>
</dbReference>